<dbReference type="InterPro" id="IPR002559">
    <property type="entry name" value="Transposase_11"/>
</dbReference>
<evidence type="ECO:0000259" key="3">
    <source>
        <dbReference type="Pfam" id="PF05598"/>
    </source>
</evidence>
<proteinExistence type="predicted"/>
<dbReference type="RefSeq" id="WP_165873861.1">
    <property type="nucleotide sequence ID" value="NZ_SLXV01000092.1"/>
</dbReference>
<organism evidence="4 5">
    <name type="scientific">Baia soyae</name>
    <dbReference type="NCBI Taxonomy" id="1544746"/>
    <lineage>
        <taxon>Bacteria</taxon>
        <taxon>Bacillati</taxon>
        <taxon>Bacillota</taxon>
        <taxon>Bacilli</taxon>
        <taxon>Bacillales</taxon>
        <taxon>Thermoactinomycetaceae</taxon>
        <taxon>Baia</taxon>
    </lineage>
</organism>
<sequence>MLSKQRKDGRDKQELIALEQLVPADHLVRKIENSIDFDFIYGLVEDKYCLNNGRPSVDPVVLVKIAFIQYLFGIRSMRQTIREIETNVAYRWFIGYGLTEKIPHSTTFGKNYVRRFQGTDVFEEIFYRILQEAMNLGFVDPDVIFIDSTHVKASANKKKYSKKVVEAQAKDYQEKLYQEINQERAQNGKKPLAPKTAGMKEVKENKTDPESGLFIKNERESMFAYSFHTGCDRNGFVLGALVKPSNVHDNQVFQRLYDKIKTAVTKPTAVAIDAGYKTPYISKLLFNDGVRPVMPYTRPKTKDGFFR</sequence>
<dbReference type="Proteomes" id="UP000294746">
    <property type="component" value="Unassembled WGS sequence"/>
</dbReference>
<accession>A0A4R2RCB7</accession>
<dbReference type="Pfam" id="PF05598">
    <property type="entry name" value="DUF772"/>
    <property type="match status" value="1"/>
</dbReference>
<evidence type="ECO:0000313" key="4">
    <source>
        <dbReference type="EMBL" id="TCP59888.1"/>
    </source>
</evidence>
<dbReference type="Pfam" id="PF01609">
    <property type="entry name" value="DDE_Tnp_1"/>
    <property type="match status" value="1"/>
</dbReference>
<dbReference type="EMBL" id="SLXV01000092">
    <property type="protein sequence ID" value="TCP59888.1"/>
    <property type="molecule type" value="Genomic_DNA"/>
</dbReference>
<dbReference type="GO" id="GO:0004803">
    <property type="term" value="F:transposase activity"/>
    <property type="evidence" value="ECO:0007669"/>
    <property type="project" value="InterPro"/>
</dbReference>
<feature type="non-terminal residue" evidence="4">
    <location>
        <position position="307"/>
    </location>
</feature>
<dbReference type="PANTHER" id="PTHR35604">
    <property type="entry name" value="TRANSPOSASE INSH FOR INSERTION SEQUENCE ELEMENT IS5A-RELATED"/>
    <property type="match status" value="1"/>
</dbReference>
<feature type="region of interest" description="Disordered" evidence="1">
    <location>
        <begin position="183"/>
        <end position="203"/>
    </location>
</feature>
<gene>
    <name evidence="4" type="ORF">EDD57_1921</name>
</gene>
<protein>
    <submittedName>
        <fullName evidence="4">Transposase</fullName>
    </submittedName>
</protein>
<dbReference type="GO" id="GO:0003677">
    <property type="term" value="F:DNA binding"/>
    <property type="evidence" value="ECO:0007669"/>
    <property type="project" value="InterPro"/>
</dbReference>
<reference evidence="4 5" key="1">
    <citation type="submission" date="2019-03" db="EMBL/GenBank/DDBJ databases">
        <title>Genomic Encyclopedia of Type Strains, Phase IV (KMG-IV): sequencing the most valuable type-strain genomes for metagenomic binning, comparative biology and taxonomic classification.</title>
        <authorList>
            <person name="Goeker M."/>
        </authorList>
    </citation>
    <scope>NUCLEOTIDE SEQUENCE [LARGE SCALE GENOMIC DNA]</scope>
    <source>
        <strain evidence="4 5">DSM 46831</strain>
    </source>
</reference>
<evidence type="ECO:0000259" key="2">
    <source>
        <dbReference type="Pfam" id="PF01609"/>
    </source>
</evidence>
<evidence type="ECO:0000256" key="1">
    <source>
        <dbReference type="SAM" id="MobiDB-lite"/>
    </source>
</evidence>
<name>A0A4R2RCB7_9BACL</name>
<feature type="domain" description="Transposase InsH N-terminal" evidence="3">
    <location>
        <begin position="18"/>
        <end position="112"/>
    </location>
</feature>
<dbReference type="GO" id="GO:0006313">
    <property type="term" value="P:DNA transposition"/>
    <property type="evidence" value="ECO:0007669"/>
    <property type="project" value="InterPro"/>
</dbReference>
<dbReference type="PANTHER" id="PTHR35604:SF2">
    <property type="entry name" value="TRANSPOSASE INSH FOR INSERTION SEQUENCE ELEMENT IS5A-RELATED"/>
    <property type="match status" value="1"/>
</dbReference>
<dbReference type="InterPro" id="IPR008490">
    <property type="entry name" value="Transposase_InsH_N"/>
</dbReference>
<keyword evidence="5" id="KW-1185">Reference proteome</keyword>
<comment type="caution">
    <text evidence="4">The sequence shown here is derived from an EMBL/GenBank/DDBJ whole genome shotgun (WGS) entry which is preliminary data.</text>
</comment>
<feature type="domain" description="Transposase IS4-like" evidence="2">
    <location>
        <begin position="141"/>
        <end position="296"/>
    </location>
</feature>
<dbReference type="AlphaFoldDB" id="A0A4R2RCB7"/>
<evidence type="ECO:0000313" key="5">
    <source>
        <dbReference type="Proteomes" id="UP000294746"/>
    </source>
</evidence>